<reference evidence="2" key="1">
    <citation type="submission" date="2018-01" db="EMBL/GenBank/DDBJ databases">
        <title>An insight into the sialome of Amazonian anophelines.</title>
        <authorList>
            <person name="Ribeiro J.M."/>
            <person name="Scarpassa V."/>
            <person name="Calvo E."/>
        </authorList>
    </citation>
    <scope>NUCLEOTIDE SEQUENCE</scope>
</reference>
<dbReference type="AlphaFoldDB" id="A0A2M4DES3"/>
<feature type="signal peptide" evidence="1">
    <location>
        <begin position="1"/>
        <end position="31"/>
    </location>
</feature>
<protein>
    <submittedName>
        <fullName evidence="2">Putative secreted protein</fullName>
    </submittedName>
</protein>
<proteinExistence type="predicted"/>
<keyword evidence="1" id="KW-0732">Signal</keyword>
<feature type="chain" id="PRO_5014915188" evidence="1">
    <location>
        <begin position="32"/>
        <end position="77"/>
    </location>
</feature>
<accession>A0A2M4DES3</accession>
<sequence>MRQLFVIRFVDLHLSHLVCIALFGNDTSSEAQQPANSKLLYFPQLALHTMAIRDARAKCLCNWIDDSLPRKEALQTL</sequence>
<organism evidence="2">
    <name type="scientific">Anopheles darlingi</name>
    <name type="common">Mosquito</name>
    <dbReference type="NCBI Taxonomy" id="43151"/>
    <lineage>
        <taxon>Eukaryota</taxon>
        <taxon>Metazoa</taxon>
        <taxon>Ecdysozoa</taxon>
        <taxon>Arthropoda</taxon>
        <taxon>Hexapoda</taxon>
        <taxon>Insecta</taxon>
        <taxon>Pterygota</taxon>
        <taxon>Neoptera</taxon>
        <taxon>Endopterygota</taxon>
        <taxon>Diptera</taxon>
        <taxon>Nematocera</taxon>
        <taxon>Culicoidea</taxon>
        <taxon>Culicidae</taxon>
        <taxon>Anophelinae</taxon>
        <taxon>Anopheles</taxon>
    </lineage>
</organism>
<evidence type="ECO:0000256" key="1">
    <source>
        <dbReference type="SAM" id="SignalP"/>
    </source>
</evidence>
<name>A0A2M4DES3_ANODA</name>
<evidence type="ECO:0000313" key="2">
    <source>
        <dbReference type="EMBL" id="MBW76056.1"/>
    </source>
</evidence>
<dbReference type="EMBL" id="GGFL01011878">
    <property type="protein sequence ID" value="MBW76056.1"/>
    <property type="molecule type" value="Transcribed_RNA"/>
</dbReference>